<accession>X1DUZ0</accession>
<reference evidence="1" key="1">
    <citation type="journal article" date="2014" name="Front. Microbiol.">
        <title>High frequency of phylogenetically diverse reductive dehalogenase-homologous genes in deep subseafloor sedimentary metagenomes.</title>
        <authorList>
            <person name="Kawai M."/>
            <person name="Futagami T."/>
            <person name="Toyoda A."/>
            <person name="Takaki Y."/>
            <person name="Nishi S."/>
            <person name="Hori S."/>
            <person name="Arai W."/>
            <person name="Tsubouchi T."/>
            <person name="Morono Y."/>
            <person name="Uchiyama I."/>
            <person name="Ito T."/>
            <person name="Fujiyama A."/>
            <person name="Inagaki F."/>
            <person name="Takami H."/>
        </authorList>
    </citation>
    <scope>NUCLEOTIDE SEQUENCE</scope>
    <source>
        <strain evidence="1">Expedition CK06-06</strain>
    </source>
</reference>
<proteinExistence type="predicted"/>
<name>X1DUZ0_9ZZZZ</name>
<comment type="caution">
    <text evidence="1">The sequence shown here is derived from an EMBL/GenBank/DDBJ whole genome shotgun (WGS) entry which is preliminary data.</text>
</comment>
<protein>
    <submittedName>
        <fullName evidence="1">Uncharacterized protein</fullName>
    </submittedName>
</protein>
<feature type="non-terminal residue" evidence="1">
    <location>
        <position position="1"/>
    </location>
</feature>
<evidence type="ECO:0000313" key="1">
    <source>
        <dbReference type="EMBL" id="GAH24846.1"/>
    </source>
</evidence>
<sequence length="83" mass="9387">NYKESPVPLVWPDITAMSNTERLKMVEKIVDTLIAIIPETEEGISNIEDVQSKLMAFDIPDALKKKLIETLDNAELSRYAILI</sequence>
<dbReference type="EMBL" id="BARU01002170">
    <property type="protein sequence ID" value="GAH24846.1"/>
    <property type="molecule type" value="Genomic_DNA"/>
</dbReference>
<gene>
    <name evidence="1" type="ORF">S03H2_05249</name>
</gene>
<dbReference type="AlphaFoldDB" id="X1DUZ0"/>
<organism evidence="1">
    <name type="scientific">marine sediment metagenome</name>
    <dbReference type="NCBI Taxonomy" id="412755"/>
    <lineage>
        <taxon>unclassified sequences</taxon>
        <taxon>metagenomes</taxon>
        <taxon>ecological metagenomes</taxon>
    </lineage>
</organism>